<reference evidence="6 7" key="1">
    <citation type="submission" date="2017-04" db="EMBL/GenBank/DDBJ databases">
        <title>Novel microbial lineages endemic to geothermal iron-oxide mats fill important gaps in the evolutionary history of Archaea.</title>
        <authorList>
            <person name="Jay Z.J."/>
            <person name="Beam J.P."/>
            <person name="Dlakic M."/>
            <person name="Rusch D.B."/>
            <person name="Kozubal M.A."/>
            <person name="Inskeep W.P."/>
        </authorList>
    </citation>
    <scope>NUCLEOTIDE SEQUENCE [LARGE SCALE GENOMIC DNA]</scope>
    <source>
        <strain evidence="6">ECH_B_SAG-M15</strain>
    </source>
</reference>
<dbReference type="Pfam" id="PF00285">
    <property type="entry name" value="Citrate_synt"/>
    <property type="match status" value="1"/>
</dbReference>
<keyword evidence="2 3" id="KW-0808">Transferase</keyword>
<dbReference type="GO" id="GO:0036440">
    <property type="term" value="F:citrate synthase activity"/>
    <property type="evidence" value="ECO:0007669"/>
    <property type="project" value="UniProtKB-EC"/>
</dbReference>
<evidence type="ECO:0000256" key="4">
    <source>
        <dbReference type="PIRSR" id="PIRSR001369-1"/>
    </source>
</evidence>
<evidence type="ECO:0000256" key="2">
    <source>
        <dbReference type="ARBA" id="ARBA00022679"/>
    </source>
</evidence>
<dbReference type="InterPro" id="IPR019810">
    <property type="entry name" value="Citrate_synthase_AS"/>
</dbReference>
<dbReference type="InterPro" id="IPR024176">
    <property type="entry name" value="Citrate_synthase_bac-typ"/>
</dbReference>
<accession>A0A2R6B1C6</accession>
<sequence length="371" mass="40987">MSDKIRVPKGLYGVVVDESAIAKSDVSGSLVYAGYSIDDLAEHASFTEAAYLVLNGRLPKKGELEEFERLLRSNSSPPSEVYSIAGLLPADSHPMDSLRTCVSALGAMVSHTQDRETAELSLAAKMPALVSNCYRIAHGQGIINPDRSLDYASDFLRMITGRVPGQTERWVFERLLMFYLEHDLNASSFTVRVIGSTLADVYAAVTGGLAALKGPLHGGANENAMKMLLEVGDPAKAKAFIDSMLAKGEKVPGFGHRVYKRVDPRAQLAKGLLKRLIEEVRADTSLYELCDAIEKYMWEKKKLPANVDFYAAPIFYLLGIPIPLYTPIFAASRVFGWIAHYNEQLKDNKIIRPDVEYVGPRGLKYVPIEQR</sequence>
<comment type="catalytic activity">
    <reaction evidence="3">
        <text>oxaloacetate + acetyl-CoA + H2O = citrate + CoA + H(+)</text>
        <dbReference type="Rhea" id="RHEA:16845"/>
        <dbReference type="ChEBI" id="CHEBI:15377"/>
        <dbReference type="ChEBI" id="CHEBI:15378"/>
        <dbReference type="ChEBI" id="CHEBI:16452"/>
        <dbReference type="ChEBI" id="CHEBI:16947"/>
        <dbReference type="ChEBI" id="CHEBI:57287"/>
        <dbReference type="ChEBI" id="CHEBI:57288"/>
        <dbReference type="EC" id="2.3.3.16"/>
    </reaction>
</comment>
<gene>
    <name evidence="6" type="ORF">B9Q08_01375</name>
</gene>
<dbReference type="Gene3D" id="1.10.580.10">
    <property type="entry name" value="Citrate Synthase, domain 1"/>
    <property type="match status" value="1"/>
</dbReference>
<name>A0A2R6B1C6_9ARCH</name>
<dbReference type="GO" id="GO:0006099">
    <property type="term" value="P:tricarboxylic acid cycle"/>
    <property type="evidence" value="ECO:0007669"/>
    <property type="project" value="InterPro"/>
</dbReference>
<feature type="active site" evidence="4">
    <location>
        <position position="308"/>
    </location>
</feature>
<dbReference type="PRINTS" id="PR00143">
    <property type="entry name" value="CITRTSNTHASE"/>
</dbReference>
<evidence type="ECO:0000313" key="6">
    <source>
        <dbReference type="EMBL" id="PSN92451.1"/>
    </source>
</evidence>
<dbReference type="PANTHER" id="PTHR11739:SF11">
    <property type="entry name" value="CITRATE_2-METHYLCITRATE SYNTHASE"/>
    <property type="match status" value="1"/>
</dbReference>
<dbReference type="InterPro" id="IPR016143">
    <property type="entry name" value="Citrate_synth-like_sm_a-sub"/>
</dbReference>
<dbReference type="Proteomes" id="UP000240490">
    <property type="component" value="Unassembled WGS sequence"/>
</dbReference>
<evidence type="ECO:0000313" key="7">
    <source>
        <dbReference type="Proteomes" id="UP000240490"/>
    </source>
</evidence>
<dbReference type="AlphaFoldDB" id="A0A2R6B1C6"/>
<dbReference type="InterPro" id="IPR036969">
    <property type="entry name" value="Citrate_synthase_sf"/>
</dbReference>
<protein>
    <recommendedName>
        <fullName evidence="3 5">Citrate synthase</fullName>
        <ecNumber evidence="3">2.3.3.16</ecNumber>
    </recommendedName>
</protein>
<comment type="similarity">
    <text evidence="1 3 5">Belongs to the citrate synthase family.</text>
</comment>
<evidence type="ECO:0000256" key="3">
    <source>
        <dbReference type="PIRNR" id="PIRNR001369"/>
    </source>
</evidence>
<dbReference type="PANTHER" id="PTHR11739">
    <property type="entry name" value="CITRATE SYNTHASE"/>
    <property type="match status" value="1"/>
</dbReference>
<feature type="active site" evidence="4">
    <location>
        <position position="256"/>
    </location>
</feature>
<evidence type="ECO:0000256" key="1">
    <source>
        <dbReference type="ARBA" id="ARBA00010566"/>
    </source>
</evidence>
<dbReference type="EC" id="2.3.3.16" evidence="3"/>
<dbReference type="GO" id="GO:0005975">
    <property type="term" value="P:carbohydrate metabolic process"/>
    <property type="evidence" value="ECO:0007669"/>
    <property type="project" value="TreeGrafter"/>
</dbReference>
<organism evidence="6 7">
    <name type="scientific">Candidatus Marsarchaeota G2 archaeon ECH_B_SAG-M15</name>
    <dbReference type="NCBI Taxonomy" id="1978162"/>
    <lineage>
        <taxon>Archaea</taxon>
        <taxon>Candidatus Marsarchaeota</taxon>
        <taxon>Candidatus Marsarchaeota group 2</taxon>
    </lineage>
</organism>
<dbReference type="InterPro" id="IPR002020">
    <property type="entry name" value="Citrate_synthase"/>
</dbReference>
<dbReference type="GO" id="GO:0005829">
    <property type="term" value="C:cytosol"/>
    <property type="evidence" value="ECO:0007669"/>
    <property type="project" value="TreeGrafter"/>
</dbReference>
<dbReference type="InterPro" id="IPR016142">
    <property type="entry name" value="Citrate_synth-like_lrg_a-sub"/>
</dbReference>
<dbReference type="Gene3D" id="1.10.230.10">
    <property type="entry name" value="Cytochrome P450-Terp, domain 2"/>
    <property type="match status" value="1"/>
</dbReference>
<proteinExistence type="inferred from homology"/>
<evidence type="ECO:0000256" key="5">
    <source>
        <dbReference type="RuleBase" id="RU000441"/>
    </source>
</evidence>
<dbReference type="SUPFAM" id="SSF48256">
    <property type="entry name" value="Citrate synthase"/>
    <property type="match status" value="1"/>
</dbReference>
<dbReference type="PIRSF" id="PIRSF001369">
    <property type="entry name" value="Citrate_synth"/>
    <property type="match status" value="1"/>
</dbReference>
<dbReference type="EMBL" id="NEXJ01000023">
    <property type="protein sequence ID" value="PSN92451.1"/>
    <property type="molecule type" value="Genomic_DNA"/>
</dbReference>
<dbReference type="CDD" id="cd06118">
    <property type="entry name" value="citrate_synt_like_1"/>
    <property type="match status" value="1"/>
</dbReference>
<dbReference type="PROSITE" id="PS00480">
    <property type="entry name" value="CITRATE_SYNTHASE"/>
    <property type="match status" value="1"/>
</dbReference>
<comment type="caution">
    <text evidence="6">The sequence shown here is derived from an EMBL/GenBank/DDBJ whole genome shotgun (WGS) entry which is preliminary data.</text>
</comment>